<dbReference type="STRING" id="640948.SAMN05216238_11327"/>
<name>A0A1I1ZR71_9BACI</name>
<evidence type="ECO:0000313" key="2">
    <source>
        <dbReference type="EMBL" id="SFE33888.1"/>
    </source>
</evidence>
<keyword evidence="3" id="KW-1185">Reference proteome</keyword>
<dbReference type="EMBL" id="FOMR01000013">
    <property type="protein sequence ID" value="SFE33888.1"/>
    <property type="molecule type" value="Genomic_DNA"/>
</dbReference>
<accession>A0A1I1ZR71</accession>
<reference evidence="3" key="1">
    <citation type="submission" date="2016-10" db="EMBL/GenBank/DDBJ databases">
        <authorList>
            <person name="Varghese N."/>
            <person name="Submissions S."/>
        </authorList>
    </citation>
    <scope>NUCLEOTIDE SEQUENCE [LARGE SCALE GENOMIC DNA]</scope>
    <source>
        <strain evidence="3">DSM 22530</strain>
    </source>
</reference>
<gene>
    <name evidence="2" type="ORF">SAMN05216238_11327</name>
</gene>
<feature type="region of interest" description="Disordered" evidence="1">
    <location>
        <begin position="117"/>
        <end position="139"/>
    </location>
</feature>
<evidence type="ECO:0000313" key="3">
    <source>
        <dbReference type="Proteomes" id="UP000199474"/>
    </source>
</evidence>
<organism evidence="2 3">
    <name type="scientific">Lentibacillus persicus</name>
    <dbReference type="NCBI Taxonomy" id="640948"/>
    <lineage>
        <taxon>Bacteria</taxon>
        <taxon>Bacillati</taxon>
        <taxon>Bacillota</taxon>
        <taxon>Bacilli</taxon>
        <taxon>Bacillales</taxon>
        <taxon>Bacillaceae</taxon>
        <taxon>Lentibacillus</taxon>
    </lineage>
</organism>
<proteinExistence type="predicted"/>
<dbReference type="AlphaFoldDB" id="A0A1I1ZR71"/>
<evidence type="ECO:0000256" key="1">
    <source>
        <dbReference type="SAM" id="MobiDB-lite"/>
    </source>
</evidence>
<protein>
    <submittedName>
        <fullName evidence="2">Uncharacterized protein</fullName>
    </submittedName>
</protein>
<dbReference type="Proteomes" id="UP000199474">
    <property type="component" value="Unassembled WGS sequence"/>
</dbReference>
<sequence length="139" mass="16099">MVQNVYKIVSSFEANCPAKFVMKDGKKQKEVTIGIWNPEPDDRDDLYVCLFNPAEYETPGLNDWDDALDVFQMDDILTPDAYGQLQSALFDYEAHFEIALTEKDFSIHPTEILDDELKGESAKEQMRSNEKEQQFDMEM</sequence>